<dbReference type="InterPro" id="IPR001173">
    <property type="entry name" value="Glyco_trans_2-like"/>
</dbReference>
<proteinExistence type="predicted"/>
<sequence length="389" mass="44375">MTVSTQSAPTAGLVERTPKERYAIDHIRTTDDRISIAGWFLDSGDFETIRIICGDRTLHLPHADEWQQPSLDVAASTEPRYNAVRFNIVFPFPEDLSLTLLKAIEISFEKEDHISRIPLLTLEHSEETHLANKPLRELKLGIGIPTYNRSDLIAETVERVKALTQFDPIIFVANDGSKDNTSEILEAIEGIHVLNAENKGIAWNKNRLLFHLHEIEKCDIVLLLEDDTQPIAKGWNVDWILACLNFGHVNFCPPWFPHTNIGNGSWHAPYFSDALTAQCSGFSREALSYVGYIDTRFGRYGHEHVEHTSRMIRMGYGGLTKEDGASKSFFLLQGGLEIKDSVSNFSQEHVDENAQIFQKIHSECAYRSPWRDDEQIMRLRDEMKKVKRQ</sequence>
<accession>A0A9Q2FJR4</accession>
<evidence type="ECO:0000313" key="2">
    <source>
        <dbReference type="EMBL" id="GLQ58691.1"/>
    </source>
</evidence>
<evidence type="ECO:0000313" key="4">
    <source>
        <dbReference type="Proteomes" id="UP000661006"/>
    </source>
</evidence>
<dbReference type="CDD" id="cd00761">
    <property type="entry name" value="Glyco_tranf_GTA_type"/>
    <property type="match status" value="1"/>
</dbReference>
<dbReference type="Pfam" id="PF00535">
    <property type="entry name" value="Glycos_transf_2"/>
    <property type="match status" value="1"/>
</dbReference>
<gene>
    <name evidence="2" type="ORF">GCM10010937_04940</name>
    <name evidence="3" type="ORF">HKD32_04735</name>
</gene>
<evidence type="ECO:0000259" key="1">
    <source>
        <dbReference type="Pfam" id="PF00535"/>
    </source>
</evidence>
<reference evidence="2" key="1">
    <citation type="journal article" date="2014" name="Int. J. Syst. Evol. Microbiol.">
        <title>Complete genome of a new Firmicutes species belonging to the dominant human colonic microbiota ('Ruminococcus bicirculans') reveals two chromosomes and a selective capacity to utilize plant glucans.</title>
        <authorList>
            <consortium name="NISC Comparative Sequencing Program"/>
            <person name="Wegmann U."/>
            <person name="Louis P."/>
            <person name="Goesmann A."/>
            <person name="Henrissat B."/>
            <person name="Duncan S.H."/>
            <person name="Flint H.J."/>
        </authorList>
    </citation>
    <scope>NUCLEOTIDE SEQUENCE</scope>
    <source>
        <strain evidence="2">NBRC 3271</strain>
    </source>
</reference>
<comment type="caution">
    <text evidence="3">The sequence shown here is derived from an EMBL/GenBank/DDBJ whole genome shotgun (WGS) entry which is preliminary data.</text>
</comment>
<evidence type="ECO:0000313" key="5">
    <source>
        <dbReference type="Proteomes" id="UP001156613"/>
    </source>
</evidence>
<dbReference type="Gene3D" id="3.90.550.10">
    <property type="entry name" value="Spore Coat Polysaccharide Biosynthesis Protein SpsA, Chain A"/>
    <property type="match status" value="1"/>
</dbReference>
<feature type="domain" description="Glycosyltransferase 2-like" evidence="1">
    <location>
        <begin position="142"/>
        <end position="229"/>
    </location>
</feature>
<dbReference type="AlphaFoldDB" id="A0A9Q2FJR4"/>
<keyword evidence="5" id="KW-1185">Reference proteome</keyword>
<dbReference type="EMBL" id="BSNT01000016">
    <property type="protein sequence ID" value="GLQ58691.1"/>
    <property type="molecule type" value="Genomic_DNA"/>
</dbReference>
<reference evidence="5" key="2">
    <citation type="journal article" date="2019" name="Int. J. Syst. Evol. Microbiol.">
        <title>The Global Catalogue of Microorganisms (GCM) 10K type strain sequencing project: providing services to taxonomists for standard genome sequencing and annotation.</title>
        <authorList>
            <consortium name="The Broad Institute Genomics Platform"/>
            <consortium name="The Broad Institute Genome Sequencing Center for Infectious Disease"/>
            <person name="Wu L."/>
            <person name="Ma J."/>
        </authorList>
    </citation>
    <scope>NUCLEOTIDE SEQUENCE [LARGE SCALE GENOMIC DNA]</scope>
    <source>
        <strain evidence="5">NBRC 3271</strain>
    </source>
</reference>
<dbReference type="OrthoDB" id="7989229at2"/>
<dbReference type="Proteomes" id="UP001156613">
    <property type="component" value="Unassembled WGS sequence"/>
</dbReference>
<dbReference type="EMBL" id="JABCQN010000002">
    <property type="protein sequence ID" value="MBF0870166.1"/>
    <property type="molecule type" value="Genomic_DNA"/>
</dbReference>
<organism evidence="3 4">
    <name type="scientific">Gluconobacter japonicus</name>
    <dbReference type="NCBI Taxonomy" id="376620"/>
    <lineage>
        <taxon>Bacteria</taxon>
        <taxon>Pseudomonadati</taxon>
        <taxon>Pseudomonadota</taxon>
        <taxon>Alphaproteobacteria</taxon>
        <taxon>Acetobacterales</taxon>
        <taxon>Acetobacteraceae</taxon>
        <taxon>Gluconobacter</taxon>
    </lineage>
</organism>
<dbReference type="GeneID" id="81473992"/>
<evidence type="ECO:0000313" key="3">
    <source>
        <dbReference type="EMBL" id="MBF0870166.1"/>
    </source>
</evidence>
<reference evidence="3" key="4">
    <citation type="submission" date="2020-11" db="EMBL/GenBank/DDBJ databases">
        <title>Description of novel Gluconobacter species.</title>
        <authorList>
            <person name="Cleenwerck I."/>
            <person name="Cnockaert M."/>
            <person name="Borremans W."/>
            <person name="Wieme A.D."/>
            <person name="De Vuyst L."/>
            <person name="Vandamme P."/>
        </authorList>
    </citation>
    <scope>NUCLEOTIDE SEQUENCE</scope>
    <source>
        <strain evidence="3">R71697</strain>
    </source>
</reference>
<dbReference type="RefSeq" id="WP_061929849.1">
    <property type="nucleotide sequence ID" value="NZ_BEWO01000009.1"/>
</dbReference>
<dbReference type="InterPro" id="IPR029044">
    <property type="entry name" value="Nucleotide-diphossugar_trans"/>
</dbReference>
<reference evidence="2" key="5">
    <citation type="submission" date="2023-01" db="EMBL/GenBank/DDBJ databases">
        <title>Draft genome sequence of Gluconobacter japonicus strain NBRC 3271.</title>
        <authorList>
            <person name="Sun Q."/>
            <person name="Mori K."/>
        </authorList>
    </citation>
    <scope>NUCLEOTIDE SEQUENCE</scope>
    <source>
        <strain evidence="2">NBRC 3271</strain>
    </source>
</reference>
<reference evidence="3" key="3">
    <citation type="submission" date="2020-04" db="EMBL/GenBank/DDBJ databases">
        <authorList>
            <person name="Sombolestani A."/>
        </authorList>
    </citation>
    <scope>NUCLEOTIDE SEQUENCE</scope>
    <source>
        <strain evidence="3">R71697</strain>
    </source>
</reference>
<protein>
    <submittedName>
        <fullName evidence="3">Glycosyltransferase family 2 protein</fullName>
    </submittedName>
</protein>
<dbReference type="SUPFAM" id="SSF53448">
    <property type="entry name" value="Nucleotide-diphospho-sugar transferases"/>
    <property type="match status" value="1"/>
</dbReference>
<dbReference type="Proteomes" id="UP000661006">
    <property type="component" value="Unassembled WGS sequence"/>
</dbReference>
<name>A0A9Q2FJR4_GLUJA</name>